<dbReference type="SUPFAM" id="SSF52047">
    <property type="entry name" value="RNI-like"/>
    <property type="match status" value="1"/>
</dbReference>
<accession>A0A8H2Y2J3</accession>
<dbReference type="AlphaFoldDB" id="A0A8H2Y2J3"/>
<dbReference type="Proteomes" id="UP000663846">
    <property type="component" value="Unassembled WGS sequence"/>
</dbReference>
<dbReference type="EMBL" id="CAJMWS010000347">
    <property type="protein sequence ID" value="CAE6436663.1"/>
    <property type="molecule type" value="Genomic_DNA"/>
</dbReference>
<evidence type="ECO:0008006" key="3">
    <source>
        <dbReference type="Google" id="ProtNLM"/>
    </source>
</evidence>
<evidence type="ECO:0000313" key="1">
    <source>
        <dbReference type="EMBL" id="CAE6436663.1"/>
    </source>
</evidence>
<protein>
    <recommendedName>
        <fullName evidence="3">F-box domain-containing protein</fullName>
    </recommendedName>
</protein>
<comment type="caution">
    <text evidence="1">The sequence shown here is derived from an EMBL/GenBank/DDBJ whole genome shotgun (WGS) entry which is preliminary data.</text>
</comment>
<sequence length="555" mass="63394">MGAKISKPRRNAASNGYCPLLVPEIAQYIASFCGHRELRNLAYTCNRLFDAIAPKIWEEVSAIEDLLTLIPGTKVVVDPSTGKNGKGLVEYIILDDSSVLEDWSRFRFYAAFVKRLKLFGSQSRRRGVLHIRSLHPLFAKSREGPLLPNLRSLDVPGLELHDSFDTLTWFVLFLSPSLQRLDVSSSLNLYRVRPQLPTYPLYLLLGAVGEFLPKDQGALSPTISFERASEQTLVSLYPEEYQEGLHWFSHIPDLTHLRELGITFFPSLDALWDALCIIGRLPQLEQLRLEFAPSWDPVIRLRRRDKDGLETVRSLDSSLFQSLRRLHLGRVPDVRFFRWLWALNPMVSRLSYARIQTQDFKTPEEFYATVIRYIQEGSPSLTSLSVHVYDHIKTRGWDINHLKKRMGSWVIACEVLSRVPLTELELYSGGSWDLHPVAHYNNNTFPRLQHLSFLNSLELANWCILIQIAKALPSLESLQVRPEIYCFESIDYGDIAPISLRPIQVKVKKPCIFANFTRAPEGPGKTFQSIFGLLRAIWPNAEILTPGWTAADIIL</sequence>
<reference evidence="1" key="1">
    <citation type="submission" date="2021-01" db="EMBL/GenBank/DDBJ databases">
        <authorList>
            <person name="Kaushik A."/>
        </authorList>
    </citation>
    <scope>NUCLEOTIDE SEQUENCE</scope>
    <source>
        <strain evidence="1">AG1-1C</strain>
    </source>
</reference>
<organism evidence="1 2">
    <name type="scientific">Rhizoctonia solani</name>
    <dbReference type="NCBI Taxonomy" id="456999"/>
    <lineage>
        <taxon>Eukaryota</taxon>
        <taxon>Fungi</taxon>
        <taxon>Dikarya</taxon>
        <taxon>Basidiomycota</taxon>
        <taxon>Agaricomycotina</taxon>
        <taxon>Agaricomycetes</taxon>
        <taxon>Cantharellales</taxon>
        <taxon>Ceratobasidiaceae</taxon>
        <taxon>Rhizoctonia</taxon>
    </lineage>
</organism>
<gene>
    <name evidence="1" type="ORF">RDB_LOCUS121358</name>
</gene>
<dbReference type="Gene3D" id="3.80.10.10">
    <property type="entry name" value="Ribonuclease Inhibitor"/>
    <property type="match status" value="1"/>
</dbReference>
<name>A0A8H2Y2J3_9AGAM</name>
<evidence type="ECO:0000313" key="2">
    <source>
        <dbReference type="Proteomes" id="UP000663846"/>
    </source>
</evidence>
<dbReference type="InterPro" id="IPR032675">
    <property type="entry name" value="LRR_dom_sf"/>
</dbReference>
<proteinExistence type="predicted"/>